<name>A0A840QPV6_9BACI</name>
<keyword evidence="3" id="KW-1003">Cell membrane</keyword>
<feature type="transmembrane region" description="Helical" evidence="8">
    <location>
        <begin position="286"/>
        <end position="311"/>
    </location>
</feature>
<organism evidence="9 10">
    <name type="scientific">Texcoconibacillus texcoconensis</name>
    <dbReference type="NCBI Taxonomy" id="1095777"/>
    <lineage>
        <taxon>Bacteria</taxon>
        <taxon>Bacillati</taxon>
        <taxon>Bacillota</taxon>
        <taxon>Bacilli</taxon>
        <taxon>Bacillales</taxon>
        <taxon>Bacillaceae</taxon>
        <taxon>Texcoconibacillus</taxon>
    </lineage>
</organism>
<dbReference type="SUPFAM" id="SSF118215">
    <property type="entry name" value="Proton glutamate symport protein"/>
    <property type="match status" value="1"/>
</dbReference>
<keyword evidence="2" id="KW-0813">Transport</keyword>
<evidence type="ECO:0000256" key="7">
    <source>
        <dbReference type="ARBA" id="ARBA00023136"/>
    </source>
</evidence>
<proteinExistence type="predicted"/>
<reference evidence="9 10" key="1">
    <citation type="submission" date="2020-08" db="EMBL/GenBank/DDBJ databases">
        <title>Genomic Encyclopedia of Type Strains, Phase IV (KMG-IV): sequencing the most valuable type-strain genomes for metagenomic binning, comparative biology and taxonomic classification.</title>
        <authorList>
            <person name="Goeker M."/>
        </authorList>
    </citation>
    <scope>NUCLEOTIDE SEQUENCE [LARGE SCALE GENOMIC DNA]</scope>
    <source>
        <strain evidence="9 10">DSM 24696</strain>
    </source>
</reference>
<feature type="transmembrane region" description="Helical" evidence="8">
    <location>
        <begin position="323"/>
        <end position="340"/>
    </location>
</feature>
<dbReference type="FunFam" id="1.10.3860.10:FF:000001">
    <property type="entry name" value="C4-dicarboxylate transport protein"/>
    <property type="match status" value="1"/>
</dbReference>
<dbReference type="GO" id="GO:0015293">
    <property type="term" value="F:symporter activity"/>
    <property type="evidence" value="ECO:0007669"/>
    <property type="project" value="UniProtKB-KW"/>
</dbReference>
<dbReference type="InterPro" id="IPR018107">
    <property type="entry name" value="Na-dicarboxylate_symporter_CS"/>
</dbReference>
<protein>
    <submittedName>
        <fullName evidence="9">Na+/H+-dicarboxylate symporter</fullName>
    </submittedName>
</protein>
<evidence type="ECO:0000256" key="3">
    <source>
        <dbReference type="ARBA" id="ARBA00022475"/>
    </source>
</evidence>
<dbReference type="PANTHER" id="PTHR42865:SF7">
    <property type="entry name" value="PROTON_GLUTAMATE-ASPARTATE SYMPORTER"/>
    <property type="match status" value="1"/>
</dbReference>
<feature type="transmembrane region" description="Helical" evidence="8">
    <location>
        <begin position="36"/>
        <end position="63"/>
    </location>
</feature>
<feature type="transmembrane region" description="Helical" evidence="8">
    <location>
        <begin position="346"/>
        <end position="368"/>
    </location>
</feature>
<dbReference type="PANTHER" id="PTHR42865">
    <property type="entry name" value="PROTON/GLUTAMATE-ASPARTATE SYMPORTER"/>
    <property type="match status" value="1"/>
</dbReference>
<comment type="caution">
    <text evidence="9">The sequence shown here is derived from an EMBL/GenBank/DDBJ whole genome shotgun (WGS) entry which is preliminary data.</text>
</comment>
<sequence length="411" mass="42602">MRINFLTQITIAFVLAIVLGAIVGPEIEVVSPLGDAFLRLIQFIIAPLILATLVVGVAGTGDLKKIGRLGGKTVAYYLTTSAIAITLGLGMGYLFAPGAGVDVPAESIDESAAETEATDGVVDTLLQIIPENPFESLVQGDILQIIFFALFLGIGIAAVGEKAKPVLQFFEGFSEVMFKVTTFVIALAPIGVFGLVAPIIGDHGLSVLLPLFKVVLAMAVACVIHLVITYGLAVRVLGKMSPIRFFKGIAPAGIFAFSSASSAGTLPLTIKNTTENLGVSKGTSSFVLPLGATINMDGTAIYQGVAVLFIAQFYGIDLTAMDLMTVVLIATLASIGTAGVPGAGMIMLTLVLTNLGLPLEGIALIAGIDRILDMFRTGVNVIGDASGAVIVDRNEGFDDDDQGTTQPNQTA</sequence>
<comment type="subcellular location">
    <subcellularLocation>
        <location evidence="1">Cell membrane</location>
        <topology evidence="1">Multi-pass membrane protein</topology>
    </subcellularLocation>
</comment>
<dbReference type="PROSITE" id="PS00714">
    <property type="entry name" value="NA_DICARBOXYL_SYMP_2"/>
    <property type="match status" value="1"/>
</dbReference>
<evidence type="ECO:0000256" key="5">
    <source>
        <dbReference type="ARBA" id="ARBA00022847"/>
    </source>
</evidence>
<keyword evidence="4 8" id="KW-0812">Transmembrane</keyword>
<dbReference type="RefSeq" id="WP_184663840.1">
    <property type="nucleotide sequence ID" value="NZ_JACHHB010000006.1"/>
</dbReference>
<keyword evidence="6 8" id="KW-1133">Transmembrane helix</keyword>
<dbReference type="GO" id="GO:0006835">
    <property type="term" value="P:dicarboxylic acid transport"/>
    <property type="evidence" value="ECO:0007669"/>
    <property type="project" value="UniProtKB-ARBA"/>
</dbReference>
<evidence type="ECO:0000256" key="8">
    <source>
        <dbReference type="SAM" id="Phobius"/>
    </source>
</evidence>
<evidence type="ECO:0000256" key="6">
    <source>
        <dbReference type="ARBA" id="ARBA00022989"/>
    </source>
</evidence>
<evidence type="ECO:0000256" key="1">
    <source>
        <dbReference type="ARBA" id="ARBA00004651"/>
    </source>
</evidence>
<evidence type="ECO:0000313" key="9">
    <source>
        <dbReference type="EMBL" id="MBB5173389.1"/>
    </source>
</evidence>
<keyword evidence="10" id="KW-1185">Reference proteome</keyword>
<feature type="transmembrane region" description="Helical" evidence="8">
    <location>
        <begin position="75"/>
        <end position="96"/>
    </location>
</feature>
<accession>A0A840QPV6</accession>
<evidence type="ECO:0000256" key="4">
    <source>
        <dbReference type="ARBA" id="ARBA00022692"/>
    </source>
</evidence>
<dbReference type="InterPro" id="IPR001991">
    <property type="entry name" value="Na-dicarboxylate_symporter"/>
</dbReference>
<keyword evidence="5" id="KW-0769">Symport</keyword>
<dbReference type="Pfam" id="PF00375">
    <property type="entry name" value="SDF"/>
    <property type="match status" value="1"/>
</dbReference>
<keyword evidence="7 8" id="KW-0472">Membrane</keyword>
<dbReference type="InterPro" id="IPR036458">
    <property type="entry name" value="Na:dicarbo_symporter_sf"/>
</dbReference>
<dbReference type="GO" id="GO:0005886">
    <property type="term" value="C:plasma membrane"/>
    <property type="evidence" value="ECO:0007669"/>
    <property type="project" value="UniProtKB-SubCell"/>
</dbReference>
<dbReference type="EMBL" id="JACHHB010000006">
    <property type="protein sequence ID" value="MBB5173389.1"/>
    <property type="molecule type" value="Genomic_DNA"/>
</dbReference>
<dbReference type="AlphaFoldDB" id="A0A840QPV6"/>
<feature type="transmembrane region" description="Helical" evidence="8">
    <location>
        <begin position="245"/>
        <end position="266"/>
    </location>
</feature>
<dbReference type="PRINTS" id="PR00173">
    <property type="entry name" value="EDTRNSPORT"/>
</dbReference>
<gene>
    <name evidence="9" type="ORF">HNQ41_001576</name>
</gene>
<evidence type="ECO:0000313" key="10">
    <source>
        <dbReference type="Proteomes" id="UP000551878"/>
    </source>
</evidence>
<feature type="transmembrane region" description="Helical" evidence="8">
    <location>
        <begin position="207"/>
        <end position="233"/>
    </location>
</feature>
<feature type="transmembrane region" description="Helical" evidence="8">
    <location>
        <begin position="142"/>
        <end position="159"/>
    </location>
</feature>
<dbReference type="Gene3D" id="1.10.3860.10">
    <property type="entry name" value="Sodium:dicarboxylate symporter"/>
    <property type="match status" value="1"/>
</dbReference>
<evidence type="ECO:0000256" key="2">
    <source>
        <dbReference type="ARBA" id="ARBA00022448"/>
    </source>
</evidence>
<feature type="transmembrane region" description="Helical" evidence="8">
    <location>
        <begin position="180"/>
        <end position="201"/>
    </location>
</feature>
<dbReference type="Proteomes" id="UP000551878">
    <property type="component" value="Unassembled WGS sequence"/>
</dbReference>